<reference evidence="1 2" key="1">
    <citation type="journal article" date="2016" name="Sci. Rep.">
        <title>The Dendrobium catenatum Lindl. genome sequence provides insights into polysaccharide synthase, floral development and adaptive evolution.</title>
        <authorList>
            <person name="Zhang G.Q."/>
            <person name="Xu Q."/>
            <person name="Bian C."/>
            <person name="Tsai W.C."/>
            <person name="Yeh C.M."/>
            <person name="Liu K.W."/>
            <person name="Yoshida K."/>
            <person name="Zhang L.S."/>
            <person name="Chang S.B."/>
            <person name="Chen F."/>
            <person name="Shi Y."/>
            <person name="Su Y.Y."/>
            <person name="Zhang Y.Q."/>
            <person name="Chen L.J."/>
            <person name="Yin Y."/>
            <person name="Lin M."/>
            <person name="Huang H."/>
            <person name="Deng H."/>
            <person name="Wang Z.W."/>
            <person name="Zhu S.L."/>
            <person name="Zhao X."/>
            <person name="Deng C."/>
            <person name="Niu S.C."/>
            <person name="Huang J."/>
            <person name="Wang M."/>
            <person name="Liu G.H."/>
            <person name="Yang H.J."/>
            <person name="Xiao X.J."/>
            <person name="Hsiao Y.Y."/>
            <person name="Wu W.L."/>
            <person name="Chen Y.Y."/>
            <person name="Mitsuda N."/>
            <person name="Ohme-Takagi M."/>
            <person name="Luo Y.B."/>
            <person name="Van de Peer Y."/>
            <person name="Liu Z.J."/>
        </authorList>
    </citation>
    <scope>NUCLEOTIDE SEQUENCE [LARGE SCALE GENOMIC DNA]</scope>
    <source>
        <tissue evidence="1">The whole plant</tissue>
    </source>
</reference>
<dbReference type="Proteomes" id="UP000233837">
    <property type="component" value="Unassembled WGS sequence"/>
</dbReference>
<dbReference type="EMBL" id="KZ502047">
    <property type="protein sequence ID" value="PKU84573.1"/>
    <property type="molecule type" value="Genomic_DNA"/>
</dbReference>
<sequence>MCYVRGKWVRFDCVTINHNYKLRDFKFDEYTHFSRAYDLDEILRVLCGPHGGVIWKERERERKIINFLVSYLTQLLKSWQYLPLLLKKIIIEETRDRDVLYYVIYVGYTY</sequence>
<proteinExistence type="predicted"/>
<reference evidence="1 2" key="2">
    <citation type="journal article" date="2017" name="Nature">
        <title>The Apostasia genome and the evolution of orchids.</title>
        <authorList>
            <person name="Zhang G.Q."/>
            <person name="Liu K.W."/>
            <person name="Li Z."/>
            <person name="Lohaus R."/>
            <person name="Hsiao Y.Y."/>
            <person name="Niu S.C."/>
            <person name="Wang J.Y."/>
            <person name="Lin Y.C."/>
            <person name="Xu Q."/>
            <person name="Chen L.J."/>
            <person name="Yoshida K."/>
            <person name="Fujiwara S."/>
            <person name="Wang Z.W."/>
            <person name="Zhang Y.Q."/>
            <person name="Mitsuda N."/>
            <person name="Wang M."/>
            <person name="Liu G.H."/>
            <person name="Pecoraro L."/>
            <person name="Huang H.X."/>
            <person name="Xiao X.J."/>
            <person name="Lin M."/>
            <person name="Wu X.Y."/>
            <person name="Wu W.L."/>
            <person name="Chen Y.Y."/>
            <person name="Chang S.B."/>
            <person name="Sakamoto S."/>
            <person name="Ohme-Takagi M."/>
            <person name="Yagi M."/>
            <person name="Zeng S.J."/>
            <person name="Shen C.Y."/>
            <person name="Yeh C.M."/>
            <person name="Luo Y.B."/>
            <person name="Tsai W.C."/>
            <person name="Van de Peer Y."/>
            <person name="Liu Z.J."/>
        </authorList>
    </citation>
    <scope>NUCLEOTIDE SEQUENCE [LARGE SCALE GENOMIC DNA]</scope>
    <source>
        <tissue evidence="1">The whole plant</tissue>
    </source>
</reference>
<dbReference type="AlphaFoldDB" id="A0A2I0X9I6"/>
<organism evidence="1 2">
    <name type="scientific">Dendrobium catenatum</name>
    <dbReference type="NCBI Taxonomy" id="906689"/>
    <lineage>
        <taxon>Eukaryota</taxon>
        <taxon>Viridiplantae</taxon>
        <taxon>Streptophyta</taxon>
        <taxon>Embryophyta</taxon>
        <taxon>Tracheophyta</taxon>
        <taxon>Spermatophyta</taxon>
        <taxon>Magnoliopsida</taxon>
        <taxon>Liliopsida</taxon>
        <taxon>Asparagales</taxon>
        <taxon>Orchidaceae</taxon>
        <taxon>Epidendroideae</taxon>
        <taxon>Malaxideae</taxon>
        <taxon>Dendrobiinae</taxon>
        <taxon>Dendrobium</taxon>
    </lineage>
</organism>
<accession>A0A2I0X9I6</accession>
<keyword evidence="2" id="KW-1185">Reference proteome</keyword>
<name>A0A2I0X9I6_9ASPA</name>
<gene>
    <name evidence="1" type="ORF">MA16_Dca017960</name>
</gene>
<evidence type="ECO:0000313" key="1">
    <source>
        <dbReference type="EMBL" id="PKU84573.1"/>
    </source>
</evidence>
<evidence type="ECO:0000313" key="2">
    <source>
        <dbReference type="Proteomes" id="UP000233837"/>
    </source>
</evidence>
<protein>
    <submittedName>
        <fullName evidence="1">Uncharacterized protein</fullName>
    </submittedName>
</protein>